<feature type="transmembrane region" description="Helical" evidence="7">
    <location>
        <begin position="261"/>
        <end position="280"/>
    </location>
</feature>
<feature type="transmembrane region" description="Helical" evidence="7">
    <location>
        <begin position="74"/>
        <end position="98"/>
    </location>
</feature>
<evidence type="ECO:0000256" key="3">
    <source>
        <dbReference type="ARBA" id="ARBA00022475"/>
    </source>
</evidence>
<sequence>MGLMRKTNLGRGLIHAWFILFSIFCIIPLLYVISISFSTESDIAKEGYRLIPRTFTTFAYDYLLHSPKQLINGYTVSIAVTLIGTALSLLITAMLAYTMSRKDFFGANKLSFFIFFTLLFNGGLVPWYILIKEYLHIDDTLLSLILPYVIIPWHVLLMKGFLSEIPLALIESAKIDGAKEWRIFYQIVLPIAKPAMATVGLFIAFIYWNDWWLAMLYIDNEKLIPLQYMLYRIMNNIQYLSSNLKAGNISVNMTQFPNETARMAIAILAAGPILFVFPFFQKYFVKGLTVGAVKG</sequence>
<comment type="similarity">
    <text evidence="7">Belongs to the binding-protein-dependent transport system permease family.</text>
</comment>
<accession>A0A3G9IKR4</accession>
<organism evidence="8 9">
    <name type="scientific">Paenibacillus baekrokdamisoli</name>
    <dbReference type="NCBI Taxonomy" id="1712516"/>
    <lineage>
        <taxon>Bacteria</taxon>
        <taxon>Bacillati</taxon>
        <taxon>Bacillota</taxon>
        <taxon>Bacilli</taxon>
        <taxon>Bacillales</taxon>
        <taxon>Paenibacillaceae</taxon>
        <taxon>Paenibacillus</taxon>
    </lineage>
</organism>
<dbReference type="PANTHER" id="PTHR43744">
    <property type="entry name" value="ABC TRANSPORTER PERMEASE PROTEIN MG189-RELATED-RELATED"/>
    <property type="match status" value="1"/>
</dbReference>
<feature type="transmembrane region" description="Helical" evidence="7">
    <location>
        <begin position="183"/>
        <end position="208"/>
    </location>
</feature>
<protein>
    <submittedName>
        <fullName evidence="8">Sugar ABC transporter permease</fullName>
    </submittedName>
</protein>
<dbReference type="GO" id="GO:0005886">
    <property type="term" value="C:plasma membrane"/>
    <property type="evidence" value="ECO:0007669"/>
    <property type="project" value="UniProtKB-SubCell"/>
</dbReference>
<evidence type="ECO:0000313" key="8">
    <source>
        <dbReference type="EMBL" id="BBH19490.1"/>
    </source>
</evidence>
<keyword evidence="5 7" id="KW-1133">Transmembrane helix</keyword>
<feature type="transmembrane region" description="Helical" evidence="7">
    <location>
        <begin position="12"/>
        <end position="33"/>
    </location>
</feature>
<dbReference type="Gene3D" id="1.10.3720.10">
    <property type="entry name" value="MetI-like"/>
    <property type="match status" value="1"/>
</dbReference>
<evidence type="ECO:0000256" key="2">
    <source>
        <dbReference type="ARBA" id="ARBA00022448"/>
    </source>
</evidence>
<keyword evidence="3" id="KW-1003">Cell membrane</keyword>
<keyword evidence="2 7" id="KW-0813">Transport</keyword>
<gene>
    <name evidence="8" type="ORF">Back11_08350</name>
</gene>
<comment type="subcellular location">
    <subcellularLocation>
        <location evidence="1 7">Cell membrane</location>
        <topology evidence="1 7">Multi-pass membrane protein</topology>
    </subcellularLocation>
</comment>
<name>A0A3G9IKR4_9BACL</name>
<feature type="transmembrane region" description="Helical" evidence="7">
    <location>
        <begin position="141"/>
        <end position="162"/>
    </location>
</feature>
<keyword evidence="4 7" id="KW-0812">Transmembrane</keyword>
<dbReference type="SUPFAM" id="SSF161098">
    <property type="entry name" value="MetI-like"/>
    <property type="match status" value="1"/>
</dbReference>
<dbReference type="PROSITE" id="PS50928">
    <property type="entry name" value="ABC_TM1"/>
    <property type="match status" value="1"/>
</dbReference>
<dbReference type="AlphaFoldDB" id="A0A3G9IKR4"/>
<dbReference type="PANTHER" id="PTHR43744:SF9">
    <property type="entry name" value="POLYGALACTURONAN_RHAMNOGALACTURONAN TRANSPORT SYSTEM PERMEASE PROTEIN YTCP"/>
    <property type="match status" value="1"/>
</dbReference>
<dbReference type="GO" id="GO:0055085">
    <property type="term" value="P:transmembrane transport"/>
    <property type="evidence" value="ECO:0007669"/>
    <property type="project" value="InterPro"/>
</dbReference>
<proteinExistence type="inferred from homology"/>
<dbReference type="InterPro" id="IPR000515">
    <property type="entry name" value="MetI-like"/>
</dbReference>
<evidence type="ECO:0000256" key="5">
    <source>
        <dbReference type="ARBA" id="ARBA00022989"/>
    </source>
</evidence>
<evidence type="ECO:0000256" key="7">
    <source>
        <dbReference type="RuleBase" id="RU363032"/>
    </source>
</evidence>
<reference evidence="8 9" key="1">
    <citation type="submission" date="2018-11" db="EMBL/GenBank/DDBJ databases">
        <title>Complete genome sequence of Paenibacillus baekrokdamisoli strain KCTC 33723.</title>
        <authorList>
            <person name="Kang S.W."/>
            <person name="Lee K.C."/>
            <person name="Kim K.K."/>
            <person name="Kim J.S."/>
            <person name="Kim D.S."/>
            <person name="Ko S.H."/>
            <person name="Yang S.H."/>
            <person name="Lee J.S."/>
        </authorList>
    </citation>
    <scope>NUCLEOTIDE SEQUENCE [LARGE SCALE GENOMIC DNA]</scope>
    <source>
        <strain evidence="8 9">KCTC 33723</strain>
    </source>
</reference>
<dbReference type="OrthoDB" id="157184at2"/>
<dbReference type="KEGG" id="pbk:Back11_08350"/>
<feature type="transmembrane region" description="Helical" evidence="7">
    <location>
        <begin position="110"/>
        <end position="129"/>
    </location>
</feature>
<evidence type="ECO:0000256" key="1">
    <source>
        <dbReference type="ARBA" id="ARBA00004651"/>
    </source>
</evidence>
<evidence type="ECO:0000256" key="4">
    <source>
        <dbReference type="ARBA" id="ARBA00022692"/>
    </source>
</evidence>
<dbReference type="Pfam" id="PF00528">
    <property type="entry name" value="BPD_transp_1"/>
    <property type="match status" value="1"/>
</dbReference>
<evidence type="ECO:0000256" key="6">
    <source>
        <dbReference type="ARBA" id="ARBA00023136"/>
    </source>
</evidence>
<dbReference type="RefSeq" id="WP_125653847.1">
    <property type="nucleotide sequence ID" value="NZ_AP019308.1"/>
</dbReference>
<evidence type="ECO:0000313" key="9">
    <source>
        <dbReference type="Proteomes" id="UP000275368"/>
    </source>
</evidence>
<dbReference type="InterPro" id="IPR035906">
    <property type="entry name" value="MetI-like_sf"/>
</dbReference>
<dbReference type="Proteomes" id="UP000275368">
    <property type="component" value="Chromosome"/>
</dbReference>
<dbReference type="CDD" id="cd06261">
    <property type="entry name" value="TM_PBP2"/>
    <property type="match status" value="1"/>
</dbReference>
<keyword evidence="6 7" id="KW-0472">Membrane</keyword>
<keyword evidence="9" id="KW-1185">Reference proteome</keyword>
<dbReference type="EMBL" id="AP019308">
    <property type="protein sequence ID" value="BBH19490.1"/>
    <property type="molecule type" value="Genomic_DNA"/>
</dbReference>